<gene>
    <name evidence="2" type="ORF">CON73_33230</name>
</gene>
<dbReference type="Proteomes" id="UP000225320">
    <property type="component" value="Unassembled WGS sequence"/>
</dbReference>
<protein>
    <recommendedName>
        <fullName evidence="4">Phage tail tape measure protein</fullName>
    </recommendedName>
</protein>
<evidence type="ECO:0000256" key="1">
    <source>
        <dbReference type="SAM" id="Coils"/>
    </source>
</evidence>
<feature type="non-terminal residue" evidence="2">
    <location>
        <position position="147"/>
    </location>
</feature>
<dbReference type="EMBL" id="NVOI01000311">
    <property type="protein sequence ID" value="PGG75168.1"/>
    <property type="molecule type" value="Genomic_DNA"/>
</dbReference>
<name>A0A2B7UT10_9BACI</name>
<dbReference type="Gene3D" id="1.10.287.950">
    <property type="entry name" value="Methyl-accepting chemotaxis protein"/>
    <property type="match status" value="1"/>
</dbReference>
<evidence type="ECO:0000313" key="2">
    <source>
        <dbReference type="EMBL" id="PGG75168.1"/>
    </source>
</evidence>
<dbReference type="RefSeq" id="WP_141548338.1">
    <property type="nucleotide sequence ID" value="NZ_NVOI01000311.1"/>
</dbReference>
<feature type="coiled-coil region" evidence="1">
    <location>
        <begin position="6"/>
        <end position="75"/>
    </location>
</feature>
<feature type="non-terminal residue" evidence="2">
    <location>
        <position position="1"/>
    </location>
</feature>
<accession>A0A2B7UT10</accession>
<reference evidence="2 3" key="1">
    <citation type="submission" date="2017-09" db="EMBL/GenBank/DDBJ databases">
        <title>Large-scale bioinformatics analysis of Bacillus genomes uncovers conserved roles of natural products in bacterial physiology.</title>
        <authorList>
            <consortium name="Agbiome Team Llc"/>
            <person name="Bleich R.M."/>
            <person name="Grubbs K.J."/>
            <person name="Santa Maria K.C."/>
            <person name="Allen S.E."/>
            <person name="Farag S."/>
            <person name="Shank E.A."/>
            <person name="Bowers A."/>
        </authorList>
    </citation>
    <scope>NUCLEOTIDE SEQUENCE [LARGE SCALE GENOMIC DNA]</scope>
    <source>
        <strain evidence="2 3">AFS094862</strain>
    </source>
</reference>
<sequence>QSTQAYGKNAQETKDLQAQYNQLQQEYKQGTQSLQRLTAQVSRNNTAFNNASAALHRYRNELGDTQERMEQLGNVSGRLRERMNEVGNTMQDTGSRVSQGFGAAAVGVAAGIGALVVNAGQFEEANKKVQAGLGLTREESLKVSAVA</sequence>
<comment type="caution">
    <text evidence="2">The sequence shown here is derived from an EMBL/GenBank/DDBJ whole genome shotgun (WGS) entry which is preliminary data.</text>
</comment>
<evidence type="ECO:0008006" key="4">
    <source>
        <dbReference type="Google" id="ProtNLM"/>
    </source>
</evidence>
<evidence type="ECO:0000313" key="3">
    <source>
        <dbReference type="Proteomes" id="UP000225320"/>
    </source>
</evidence>
<organism evidence="2 3">
    <name type="scientific">Bacillus toyonensis</name>
    <dbReference type="NCBI Taxonomy" id="155322"/>
    <lineage>
        <taxon>Bacteria</taxon>
        <taxon>Bacillati</taxon>
        <taxon>Bacillota</taxon>
        <taxon>Bacilli</taxon>
        <taxon>Bacillales</taxon>
        <taxon>Bacillaceae</taxon>
        <taxon>Bacillus</taxon>
        <taxon>Bacillus cereus group</taxon>
    </lineage>
</organism>
<proteinExistence type="predicted"/>
<keyword evidence="1" id="KW-0175">Coiled coil</keyword>
<dbReference type="AlphaFoldDB" id="A0A2B7UT10"/>